<dbReference type="InterPro" id="IPR015938">
    <property type="entry name" value="Glycine_N-acyltransferase_N"/>
</dbReference>
<evidence type="ECO:0000256" key="1">
    <source>
        <dbReference type="RuleBase" id="RU368002"/>
    </source>
</evidence>
<dbReference type="AlphaFoldDB" id="M7C5L6"/>
<dbReference type="Proteomes" id="UP000031443">
    <property type="component" value="Unassembled WGS sequence"/>
</dbReference>
<dbReference type="PANTHER" id="PTHR15298:SF1">
    <property type="entry name" value="GLYCINE N-ACYLTRANSFERASE-LIKE PROTEIN"/>
    <property type="match status" value="1"/>
</dbReference>
<evidence type="ECO:0000313" key="4">
    <source>
        <dbReference type="Proteomes" id="UP000031443"/>
    </source>
</evidence>
<evidence type="ECO:0000313" key="3">
    <source>
        <dbReference type="EMBL" id="EMP39768.1"/>
    </source>
</evidence>
<dbReference type="SUPFAM" id="SSF55729">
    <property type="entry name" value="Acyl-CoA N-acyltransferases (Nat)"/>
    <property type="match status" value="1"/>
</dbReference>
<dbReference type="PANTHER" id="PTHR15298">
    <property type="entry name" value="L-COA N-ACYLTRANSFERASE-RELATED"/>
    <property type="match status" value="1"/>
</dbReference>
<feature type="domain" description="Glycine N-acyltransferase N-terminal" evidence="2">
    <location>
        <begin position="1"/>
        <end position="61"/>
    </location>
</feature>
<dbReference type="GO" id="GO:0047961">
    <property type="term" value="F:glycine N-acyltransferase activity"/>
    <property type="evidence" value="ECO:0007669"/>
    <property type="project" value="InterPro"/>
</dbReference>
<dbReference type="GO" id="GO:0005739">
    <property type="term" value="C:mitochondrion"/>
    <property type="evidence" value="ECO:0007669"/>
    <property type="project" value="InterPro"/>
</dbReference>
<comment type="similarity">
    <text evidence="1">Belongs to the glycine N-acyltransferase family.</text>
</comment>
<dbReference type="EMBL" id="KB515708">
    <property type="protein sequence ID" value="EMP39768.1"/>
    <property type="molecule type" value="Genomic_DNA"/>
</dbReference>
<organism evidence="3 4">
    <name type="scientific">Chelonia mydas</name>
    <name type="common">Green sea-turtle</name>
    <name type="synonym">Chelonia agassizi</name>
    <dbReference type="NCBI Taxonomy" id="8469"/>
    <lineage>
        <taxon>Eukaryota</taxon>
        <taxon>Metazoa</taxon>
        <taxon>Chordata</taxon>
        <taxon>Craniata</taxon>
        <taxon>Vertebrata</taxon>
        <taxon>Euteleostomi</taxon>
        <taxon>Archelosauria</taxon>
        <taxon>Testudinata</taxon>
        <taxon>Testudines</taxon>
        <taxon>Cryptodira</taxon>
        <taxon>Durocryptodira</taxon>
        <taxon>Americhelydia</taxon>
        <taxon>Chelonioidea</taxon>
        <taxon>Cheloniidae</taxon>
        <taxon>Chelonia</taxon>
    </lineage>
</organism>
<dbReference type="InterPro" id="IPR010313">
    <property type="entry name" value="Glycine_N-acyltransferase"/>
</dbReference>
<keyword evidence="1 3" id="KW-0808">Transferase</keyword>
<sequence>MLILSRSSKLRLLEGTLRRHLPETLPVLGAVMTINHRNPAGYEVLVDSWPEFKAVLTRPYRDVPPLSHCAAPGGMGELGGLQDGVYEACRDISVAKGVQLEASRYFTYLHLDPSSMPEIRLDPAVRLSSLDISHTDLLKETWVFGGNDRSRRYLTSLIRYFPSICLMDAAHHPGSLGNSSLPQ</sequence>
<reference evidence="4" key="1">
    <citation type="journal article" date="2013" name="Nat. Genet.">
        <title>The draft genomes of soft-shell turtle and green sea turtle yield insights into the development and evolution of the turtle-specific body plan.</title>
        <authorList>
            <person name="Wang Z."/>
            <person name="Pascual-Anaya J."/>
            <person name="Zadissa A."/>
            <person name="Li W."/>
            <person name="Niimura Y."/>
            <person name="Huang Z."/>
            <person name="Li C."/>
            <person name="White S."/>
            <person name="Xiong Z."/>
            <person name="Fang D."/>
            <person name="Wang B."/>
            <person name="Ming Y."/>
            <person name="Chen Y."/>
            <person name="Zheng Y."/>
            <person name="Kuraku S."/>
            <person name="Pignatelli M."/>
            <person name="Herrero J."/>
            <person name="Beal K."/>
            <person name="Nozawa M."/>
            <person name="Li Q."/>
            <person name="Wang J."/>
            <person name="Zhang H."/>
            <person name="Yu L."/>
            <person name="Shigenobu S."/>
            <person name="Wang J."/>
            <person name="Liu J."/>
            <person name="Flicek P."/>
            <person name="Searle S."/>
            <person name="Wang J."/>
            <person name="Kuratani S."/>
            <person name="Yin Y."/>
            <person name="Aken B."/>
            <person name="Zhang G."/>
            <person name="Irie N."/>
        </authorList>
    </citation>
    <scope>NUCLEOTIDE SEQUENCE [LARGE SCALE GENOMIC DNA]</scope>
</reference>
<keyword evidence="1 3" id="KW-0012">Acyltransferase</keyword>
<gene>
    <name evidence="3" type="ORF">UY3_03003</name>
</gene>
<proteinExistence type="inferred from homology"/>
<keyword evidence="4" id="KW-1185">Reference proteome</keyword>
<dbReference type="InterPro" id="IPR016181">
    <property type="entry name" value="Acyl_CoA_acyltransferase"/>
</dbReference>
<name>M7C5L6_CHEMY</name>
<dbReference type="EC" id="2.3.1.-" evidence="1"/>
<evidence type="ECO:0000259" key="2">
    <source>
        <dbReference type="Pfam" id="PF06021"/>
    </source>
</evidence>
<accession>M7C5L6</accession>
<dbReference type="Pfam" id="PF06021">
    <property type="entry name" value="Gly_acyl_tr_N"/>
    <property type="match status" value="2"/>
</dbReference>
<protein>
    <recommendedName>
        <fullName evidence="1">Glycine N-acyltransferase-like protein</fullName>
        <ecNumber evidence="1">2.3.1.-</ecNumber>
    </recommendedName>
</protein>
<feature type="domain" description="Glycine N-acyltransferase N-terminal" evidence="2">
    <location>
        <begin position="78"/>
        <end position="162"/>
    </location>
</feature>